<reference evidence="7 8" key="1">
    <citation type="journal article" date="2013" name="MBio">
        <title>Genome sequencing of the plant pathogen Taphrina deformans, the causal agent of peach leaf curl.</title>
        <authorList>
            <person name="Cisse O.H."/>
            <person name="Almeida J.M.G.C.F."/>
            <person name="Fonseca A."/>
            <person name="Kumar A.A."/>
            <person name="Salojaervi J."/>
            <person name="Overmyer K."/>
            <person name="Hauser P.M."/>
            <person name="Pagni M."/>
        </authorList>
    </citation>
    <scope>NUCLEOTIDE SEQUENCE [LARGE SCALE GENOMIC DNA]</scope>
    <source>
        <strain evidence="8">PYCC 5710 / ATCC 11124 / CBS 356.35 / IMI 108563 / JCM 9778 / NBRC 8474</strain>
    </source>
</reference>
<feature type="binding site" evidence="5">
    <location>
        <position position="422"/>
    </location>
    <ligand>
        <name>Mn(2+)</name>
        <dbReference type="ChEBI" id="CHEBI:29035"/>
    </ligand>
</feature>
<comment type="similarity">
    <text evidence="2 6">Belongs to the class-II DAHP synthase family.</text>
</comment>
<comment type="catalytic activity">
    <reaction evidence="4 6">
        <text>D-erythrose 4-phosphate + phosphoenolpyruvate + H2O = 7-phospho-2-dehydro-3-deoxy-D-arabino-heptonate + phosphate</text>
        <dbReference type="Rhea" id="RHEA:14717"/>
        <dbReference type="ChEBI" id="CHEBI:15377"/>
        <dbReference type="ChEBI" id="CHEBI:16897"/>
        <dbReference type="ChEBI" id="CHEBI:43474"/>
        <dbReference type="ChEBI" id="CHEBI:58394"/>
        <dbReference type="ChEBI" id="CHEBI:58702"/>
        <dbReference type="EC" id="2.5.1.54"/>
    </reaction>
</comment>
<feature type="binding site" evidence="5">
    <location>
        <position position="394"/>
    </location>
    <ligand>
        <name>Mn(2+)</name>
        <dbReference type="ChEBI" id="CHEBI:29035"/>
    </ligand>
</feature>
<dbReference type="eggNOG" id="ENOG502QPP7">
    <property type="taxonomic scope" value="Eukaryota"/>
</dbReference>
<keyword evidence="5" id="KW-0170">Cobalt</keyword>
<dbReference type="STRING" id="1097556.R4X9Y7"/>
<dbReference type="GO" id="GO:0003849">
    <property type="term" value="F:3-deoxy-7-phosphoheptulonate synthase activity"/>
    <property type="evidence" value="ECO:0007669"/>
    <property type="project" value="UniProtKB-EC"/>
</dbReference>
<dbReference type="Proteomes" id="UP000013776">
    <property type="component" value="Unassembled WGS sequence"/>
</dbReference>
<comment type="caution">
    <text evidence="7">The sequence shown here is derived from an EMBL/GenBank/DDBJ whole genome shotgun (WGS) entry which is preliminary data.</text>
</comment>
<dbReference type="GO" id="GO:0008652">
    <property type="term" value="P:amino acid biosynthetic process"/>
    <property type="evidence" value="ECO:0007669"/>
    <property type="project" value="UniProtKB-KW"/>
</dbReference>
<feature type="binding site" evidence="5">
    <location>
        <position position="287"/>
    </location>
    <ligand>
        <name>phosphoenolpyruvate</name>
        <dbReference type="ChEBI" id="CHEBI:58702"/>
    </ligand>
</feature>
<dbReference type="SUPFAM" id="SSF51569">
    <property type="entry name" value="Aldolase"/>
    <property type="match status" value="1"/>
</dbReference>
<feature type="binding site" evidence="5">
    <location>
        <position position="105"/>
    </location>
    <ligand>
        <name>phosphoenolpyruvate</name>
        <dbReference type="ChEBI" id="CHEBI:58702"/>
    </ligand>
</feature>
<keyword evidence="6" id="KW-0057">Aromatic amino acid biosynthesis</keyword>
<keyword evidence="5" id="KW-0464">Manganese</keyword>
<keyword evidence="6" id="KW-0028">Amino-acid biosynthesis</keyword>
<evidence type="ECO:0000256" key="1">
    <source>
        <dbReference type="ARBA" id="ARBA00004688"/>
    </source>
</evidence>
<organism evidence="7 8">
    <name type="scientific">Taphrina deformans (strain PYCC 5710 / ATCC 11124 / CBS 356.35 / IMI 108563 / JCM 9778 / NBRC 8474)</name>
    <name type="common">Peach leaf curl fungus</name>
    <name type="synonym">Lalaria deformans</name>
    <dbReference type="NCBI Taxonomy" id="1097556"/>
    <lineage>
        <taxon>Eukaryota</taxon>
        <taxon>Fungi</taxon>
        <taxon>Dikarya</taxon>
        <taxon>Ascomycota</taxon>
        <taxon>Taphrinomycotina</taxon>
        <taxon>Taphrinomycetes</taxon>
        <taxon>Taphrinales</taxon>
        <taxon>Taphrinaceae</taxon>
        <taxon>Taphrina</taxon>
    </lineage>
</organism>
<dbReference type="AlphaFoldDB" id="R4X9Y7"/>
<evidence type="ECO:0000256" key="3">
    <source>
        <dbReference type="ARBA" id="ARBA00022679"/>
    </source>
</evidence>
<dbReference type="Pfam" id="PF01474">
    <property type="entry name" value="DAHP_synth_2"/>
    <property type="match status" value="1"/>
</dbReference>
<evidence type="ECO:0000256" key="4">
    <source>
        <dbReference type="ARBA" id="ARBA00047508"/>
    </source>
</evidence>
<dbReference type="EMBL" id="CAHR02000023">
    <property type="protein sequence ID" value="CCG81059.1"/>
    <property type="molecule type" value="Genomic_DNA"/>
</dbReference>
<dbReference type="InterPro" id="IPR002480">
    <property type="entry name" value="DAHP_synth_2"/>
</dbReference>
<dbReference type="GO" id="GO:0009423">
    <property type="term" value="P:chorismate biosynthetic process"/>
    <property type="evidence" value="ECO:0007669"/>
    <property type="project" value="UniProtKB-UniPathway"/>
</dbReference>
<keyword evidence="5" id="KW-0104">Cadmium</keyword>
<dbReference type="UniPathway" id="UPA00053">
    <property type="reaction ID" value="UER00084"/>
</dbReference>
<dbReference type="PANTHER" id="PTHR21337:SF0">
    <property type="entry name" value="PHOSPHO-2-DEHYDRO-3-DEOXYHEPTONATE ALDOLASE"/>
    <property type="match status" value="1"/>
</dbReference>
<dbReference type="Gene3D" id="3.20.20.70">
    <property type="entry name" value="Aldolase class I"/>
    <property type="match status" value="1"/>
</dbReference>
<dbReference type="EC" id="2.5.1.54" evidence="6"/>
<evidence type="ECO:0000256" key="2">
    <source>
        <dbReference type="ARBA" id="ARBA00008911"/>
    </source>
</evidence>
<protein>
    <recommendedName>
        <fullName evidence="6">Phospho-2-dehydro-3-deoxyheptonate aldolase</fullName>
        <ecNumber evidence="6">2.5.1.54</ecNumber>
    </recommendedName>
</protein>
<dbReference type="GO" id="GO:0009073">
    <property type="term" value="P:aromatic amino acid family biosynthetic process"/>
    <property type="evidence" value="ECO:0007669"/>
    <property type="project" value="UniProtKB-KW"/>
</dbReference>
<dbReference type="PANTHER" id="PTHR21337">
    <property type="entry name" value="PHOSPHO-2-DEHYDRO-3-DEOXYHEPTONATE ALDOLASE 1, 2"/>
    <property type="match status" value="1"/>
</dbReference>
<comment type="pathway">
    <text evidence="1 6">Metabolic intermediate biosynthesis; chorismate biosynthesis; chorismate from D-erythrose 4-phosphate and phosphoenolpyruvate: step 1/7.</text>
</comment>
<evidence type="ECO:0000256" key="6">
    <source>
        <dbReference type="RuleBase" id="RU363071"/>
    </source>
</evidence>
<dbReference type="OrthoDB" id="2338at2759"/>
<gene>
    <name evidence="7" type="ORF">TAPDE_000743</name>
</gene>
<proteinExistence type="inferred from homology"/>
<evidence type="ECO:0000256" key="5">
    <source>
        <dbReference type="PIRSR" id="PIRSR602480-1"/>
    </source>
</evidence>
<dbReference type="InterPro" id="IPR013785">
    <property type="entry name" value="Aldolase_TIM"/>
</dbReference>
<name>R4X9Y7_TAPDE</name>
<keyword evidence="8" id="KW-1185">Reference proteome</keyword>
<comment type="cofactor">
    <cofactor evidence="5">
        <name>Mn(2+)</name>
        <dbReference type="ChEBI" id="CHEBI:29035"/>
    </cofactor>
    <cofactor evidence="5">
        <name>Co(2+)</name>
        <dbReference type="ChEBI" id="CHEBI:48828"/>
    </cofactor>
    <cofactor evidence="5">
        <name>Cd(2+)</name>
        <dbReference type="ChEBI" id="CHEBI:48775"/>
    </cofactor>
    <text evidence="5">Binds 1 divalent cation per subunit. The enzyme is active with manganese, cobalt or cadmium ions.</text>
</comment>
<accession>R4X9Y7</accession>
<feature type="binding site" evidence="5">
    <location>
        <position position="66"/>
    </location>
    <ligand>
        <name>Mn(2+)</name>
        <dbReference type="ChEBI" id="CHEBI:29035"/>
    </ligand>
</feature>
<sequence>MWSPNSWRSKPIKQDVVYADQSALDAALTKLSTLPPLVQPSEVDRLNASLKDVSLGRAFLLQGGDCAESFDDCSASPIEAKVKVLLQMSLIMVWGARVPVVRIARMAGQYAKPRSSPTELFEGRQIPSFRGHNVNGYEPHDRTPDPSRLVAAYFHSAATLNYLRGLLYSGFADLHQPHNWNLDWIRSDKMRERYSGIVDRLLDCLSFMKTIGADHDETLKRADIYSSHEGLILDFEESMTRRVVREDGKESWYNLGAHFLWIGDRTRQLDGAHIEYFRGLRNPLGLKVGPTMAPEELIRVLDILDPDFEPGKITLISRYGATKVESLLPDHIKAVHSTRHVVIWSCDPMHGNTHSSASHPHLKTRSFSDILDELKSSLKIHARCNSTLNAVHFEMTGERVTECEGGSVETSITTEGYQTFCDPRLNYEQSVELAFLIAEHWRDRTFASST</sequence>
<evidence type="ECO:0000313" key="7">
    <source>
        <dbReference type="EMBL" id="CCG81059.1"/>
    </source>
</evidence>
<feature type="binding site" evidence="5">
    <location>
        <position position="350"/>
    </location>
    <ligand>
        <name>Mn(2+)</name>
        <dbReference type="ChEBI" id="CHEBI:29035"/>
    </ligand>
</feature>
<keyword evidence="3 6" id="KW-0808">Transferase</keyword>
<evidence type="ECO:0000313" key="8">
    <source>
        <dbReference type="Proteomes" id="UP000013776"/>
    </source>
</evidence>
<feature type="binding site" evidence="5">
    <location>
        <position position="318"/>
    </location>
    <ligand>
        <name>phosphoenolpyruvate</name>
        <dbReference type="ChEBI" id="CHEBI:58702"/>
    </ligand>
</feature>
<dbReference type="VEuPathDB" id="FungiDB:TAPDE_000743"/>